<proteinExistence type="predicted"/>
<dbReference type="EMBL" id="GL377629">
    <property type="protein sequence ID" value="EFJ14119.1"/>
    <property type="molecule type" value="Genomic_DNA"/>
</dbReference>
<keyword evidence="1" id="KW-0812">Transmembrane</keyword>
<dbReference type="InParanoid" id="D8SN69"/>
<keyword evidence="1" id="KW-0472">Membrane</keyword>
<reference evidence="3 4" key="1">
    <citation type="journal article" date="2011" name="Science">
        <title>The Selaginella genome identifies genetic changes associated with the evolution of vascular plants.</title>
        <authorList>
            <person name="Banks J.A."/>
            <person name="Nishiyama T."/>
            <person name="Hasebe M."/>
            <person name="Bowman J.L."/>
            <person name="Gribskov M."/>
            <person name="dePamphilis C."/>
            <person name="Albert V.A."/>
            <person name="Aono N."/>
            <person name="Aoyama T."/>
            <person name="Ambrose B.A."/>
            <person name="Ashton N.W."/>
            <person name="Axtell M.J."/>
            <person name="Barker E."/>
            <person name="Barker M.S."/>
            <person name="Bennetzen J.L."/>
            <person name="Bonawitz N.D."/>
            <person name="Chapple C."/>
            <person name="Cheng C."/>
            <person name="Correa L.G."/>
            <person name="Dacre M."/>
            <person name="DeBarry J."/>
            <person name="Dreyer I."/>
            <person name="Elias M."/>
            <person name="Engstrom E.M."/>
            <person name="Estelle M."/>
            <person name="Feng L."/>
            <person name="Finet C."/>
            <person name="Floyd S.K."/>
            <person name="Frommer W.B."/>
            <person name="Fujita T."/>
            <person name="Gramzow L."/>
            <person name="Gutensohn M."/>
            <person name="Harholt J."/>
            <person name="Hattori M."/>
            <person name="Heyl A."/>
            <person name="Hirai T."/>
            <person name="Hiwatashi Y."/>
            <person name="Ishikawa M."/>
            <person name="Iwata M."/>
            <person name="Karol K.G."/>
            <person name="Koehler B."/>
            <person name="Kolukisaoglu U."/>
            <person name="Kubo M."/>
            <person name="Kurata T."/>
            <person name="Lalonde S."/>
            <person name="Li K."/>
            <person name="Li Y."/>
            <person name="Litt A."/>
            <person name="Lyons E."/>
            <person name="Manning G."/>
            <person name="Maruyama T."/>
            <person name="Michael T.P."/>
            <person name="Mikami K."/>
            <person name="Miyazaki S."/>
            <person name="Morinaga S."/>
            <person name="Murata T."/>
            <person name="Mueller-Roeber B."/>
            <person name="Nelson D.R."/>
            <person name="Obara M."/>
            <person name="Oguri Y."/>
            <person name="Olmstead R.G."/>
            <person name="Onodera N."/>
            <person name="Petersen B.L."/>
            <person name="Pils B."/>
            <person name="Prigge M."/>
            <person name="Rensing S.A."/>
            <person name="Riano-Pachon D.M."/>
            <person name="Roberts A.W."/>
            <person name="Sato Y."/>
            <person name="Scheller H.V."/>
            <person name="Schulz B."/>
            <person name="Schulz C."/>
            <person name="Shakirov E.V."/>
            <person name="Shibagaki N."/>
            <person name="Shinohara N."/>
            <person name="Shippen D.E."/>
            <person name="Soerensen I."/>
            <person name="Sotooka R."/>
            <person name="Sugimoto N."/>
            <person name="Sugita M."/>
            <person name="Sumikawa N."/>
            <person name="Tanurdzic M."/>
            <person name="Theissen G."/>
            <person name="Ulvskov P."/>
            <person name="Wakazuki S."/>
            <person name="Weng J.K."/>
            <person name="Willats W.W."/>
            <person name="Wipf D."/>
            <person name="Wolf P.G."/>
            <person name="Yang L."/>
            <person name="Zimmer A.D."/>
            <person name="Zhu Q."/>
            <person name="Mitros T."/>
            <person name="Hellsten U."/>
            <person name="Loque D."/>
            <person name="Otillar R."/>
            <person name="Salamov A."/>
            <person name="Schmutz J."/>
            <person name="Shapiro H."/>
            <person name="Lindquist E."/>
            <person name="Lucas S."/>
            <person name="Rokhsar D."/>
            <person name="Grigoriev I.V."/>
        </authorList>
    </citation>
    <scope>NUCLEOTIDE SEQUENCE [LARGE SCALE GENOMIC DNA]</scope>
</reference>
<keyword evidence="2" id="KW-0732">Signal</keyword>
<feature type="chain" id="PRO_5003122872" evidence="2">
    <location>
        <begin position="20"/>
        <end position="360"/>
    </location>
</feature>
<organism evidence="4">
    <name type="scientific">Selaginella moellendorffii</name>
    <name type="common">Spikemoss</name>
    <dbReference type="NCBI Taxonomy" id="88036"/>
    <lineage>
        <taxon>Eukaryota</taxon>
        <taxon>Viridiplantae</taxon>
        <taxon>Streptophyta</taxon>
        <taxon>Embryophyta</taxon>
        <taxon>Tracheophyta</taxon>
        <taxon>Lycopodiopsida</taxon>
        <taxon>Selaginellales</taxon>
        <taxon>Selaginellaceae</taxon>
        <taxon>Selaginella</taxon>
    </lineage>
</organism>
<feature type="signal peptide" evidence="2">
    <location>
        <begin position="1"/>
        <end position="19"/>
    </location>
</feature>
<evidence type="ECO:0000256" key="2">
    <source>
        <dbReference type="SAM" id="SignalP"/>
    </source>
</evidence>
<gene>
    <name evidence="3" type="ORF">SELMODRAFT_423906</name>
</gene>
<dbReference type="Proteomes" id="UP000001514">
    <property type="component" value="Unassembled WGS sequence"/>
</dbReference>
<evidence type="ECO:0000313" key="4">
    <source>
        <dbReference type="Proteomes" id="UP000001514"/>
    </source>
</evidence>
<dbReference type="AlphaFoldDB" id="D8SN69"/>
<dbReference type="KEGG" id="smo:SELMODRAFT_423906"/>
<name>D8SN69_SELML</name>
<evidence type="ECO:0000256" key="1">
    <source>
        <dbReference type="SAM" id="Phobius"/>
    </source>
</evidence>
<keyword evidence="4" id="KW-1185">Reference proteome</keyword>
<evidence type="ECO:0000313" key="3">
    <source>
        <dbReference type="EMBL" id="EFJ14119.1"/>
    </source>
</evidence>
<protein>
    <submittedName>
        <fullName evidence="3">Uncharacterized protein</fullName>
    </submittedName>
</protein>
<feature type="transmembrane region" description="Helical" evidence="1">
    <location>
        <begin position="223"/>
        <end position="245"/>
    </location>
</feature>
<accession>D8SN69</accession>
<dbReference type="Gramene" id="EFJ14119">
    <property type="protein sequence ID" value="EFJ14119"/>
    <property type="gene ID" value="SELMODRAFT_423906"/>
</dbReference>
<dbReference type="HOGENOM" id="CLU_770302_0_0_1"/>
<keyword evidence="1" id="KW-1133">Transmembrane helix</keyword>
<sequence>MADFALPLLLLLRTSDGQGETLVLESQNGLPSLMTVINSSASPPSWTSLYSCSSCLYLMPRIGVVKTHAEIVNYPLFNSSCGEYGGTGVFVRQAISSYLDAEDPRLGCKLNRPPLDHQLRNNDNELVEFPWMITVGYDYFPEVSSKNSCLQNSSCILYRIDECSQVLTMWNSSTLSSMFDSLYSTPFLKMSMAEISRIPEVPSNKREESGRSSSKRKILRKPWPAAYVVAAILLVAAAVMVLAVWKFYKAKRLRAGQSETMGNSCIIQPEFENSPRYFKLKELCEIASNIERKLDEDLALFSRELSKVVVKRLEAARQGLKQFMAEEPLEASVTRTWLSCKAMELTASTTTEFVEYLALY</sequence>